<sequence length="115" mass="13244">MSFITVVLQSEASSSLLILLKKHTGLGFSEIKSCINNKLPLMTANYVNNDEIQKMKNLVEELIVHNKEFEIFEQNGSYTEMLPLKHFMNSFGMSKQISEDRERMDDLLIPEDDES</sequence>
<dbReference type="AlphaFoldDB" id="A0A1B2DIG3"/>
<proteinExistence type="predicted"/>
<dbReference type="RefSeq" id="WP_099518720.1">
    <property type="nucleotide sequence ID" value="NZ_CP016808.1"/>
</dbReference>
<organism evidence="1">
    <name type="scientific">Paenibacillus sp. BIHB 4019</name>
    <dbReference type="NCBI Taxonomy" id="1870819"/>
    <lineage>
        <taxon>Bacteria</taxon>
        <taxon>Bacillati</taxon>
        <taxon>Bacillota</taxon>
        <taxon>Bacilli</taxon>
        <taxon>Bacillales</taxon>
        <taxon>Paenibacillaceae</taxon>
        <taxon>Paenibacillus</taxon>
    </lineage>
</organism>
<accession>A0A1B2DIG3</accession>
<evidence type="ECO:0000313" key="1">
    <source>
        <dbReference type="EMBL" id="ANY67527.1"/>
    </source>
</evidence>
<reference evidence="1" key="1">
    <citation type="submission" date="2016-08" db="EMBL/GenBank/DDBJ databases">
        <title>Complete Genome Seqeunce of Paenibacillus sp. BIHB 4019 from tea rhizoplane.</title>
        <authorList>
            <person name="Thakur R."/>
            <person name="Swarnkar M.K."/>
            <person name="Gulati A."/>
        </authorList>
    </citation>
    <scope>NUCLEOTIDE SEQUENCE [LARGE SCALE GENOMIC DNA]</scope>
    <source>
        <strain evidence="1">BIHB4019</strain>
    </source>
</reference>
<protein>
    <submittedName>
        <fullName evidence="1">Uncharacterized protein</fullName>
    </submittedName>
</protein>
<name>A0A1B2DIG3_9BACL</name>
<gene>
    <name evidence="1" type="ORF">BBD42_14370</name>
</gene>
<dbReference type="EMBL" id="CP016808">
    <property type="protein sequence ID" value="ANY67527.1"/>
    <property type="molecule type" value="Genomic_DNA"/>
</dbReference>